<keyword evidence="4" id="KW-1185">Reference proteome</keyword>
<dbReference type="RefSeq" id="XP_002788023.1">
    <property type="nucleotide sequence ID" value="XM_002787977.1"/>
</dbReference>
<dbReference type="InParanoid" id="C5K6S4"/>
<feature type="coiled-coil region" evidence="1">
    <location>
        <begin position="31"/>
        <end position="58"/>
    </location>
</feature>
<keyword evidence="1" id="KW-0175">Coiled coil</keyword>
<dbReference type="Gene3D" id="1.20.120.520">
    <property type="entry name" value="nmb1532 protein domain like"/>
    <property type="match status" value="1"/>
</dbReference>
<evidence type="ECO:0000256" key="1">
    <source>
        <dbReference type="SAM" id="Coils"/>
    </source>
</evidence>
<accession>C5K6S4</accession>
<dbReference type="Pfam" id="PF01814">
    <property type="entry name" value="Hemerythrin"/>
    <property type="match status" value="1"/>
</dbReference>
<dbReference type="AlphaFoldDB" id="C5K6S4"/>
<dbReference type="Proteomes" id="UP000007800">
    <property type="component" value="Unassembled WGS sequence"/>
</dbReference>
<name>C5K6S4_PERM5</name>
<dbReference type="EMBL" id="GG670890">
    <property type="protein sequence ID" value="EER19819.1"/>
    <property type="molecule type" value="Genomic_DNA"/>
</dbReference>
<dbReference type="OMA" id="FREHATQ"/>
<evidence type="ECO:0000313" key="3">
    <source>
        <dbReference type="EMBL" id="EER19819.1"/>
    </source>
</evidence>
<gene>
    <name evidence="3" type="ORF">Pmar_PMAR018433</name>
</gene>
<sequence length="192" mass="22459">MTAKFLLVHHLQEDEQIFPFYRKHLKEPSALEQEGHDHEEVSKLLDNLEKDLKKNKLDEAQKTCGTIAGMMCDLVNGHLAREERILVPEAFREHATQKEVRDLSARVHDMIQDNMDRTESLVFMIYNMNDEEKAFFDERMPWILTYWIFPRAANKKVEVFGHCAYPRYSSPGKLAWYGKCPPVPAELPANLR</sequence>
<protein>
    <recommendedName>
        <fullName evidence="2">Hemerythrin-like domain-containing protein</fullName>
    </recommendedName>
</protein>
<evidence type="ECO:0000313" key="4">
    <source>
        <dbReference type="Proteomes" id="UP000007800"/>
    </source>
</evidence>
<organism evidence="4">
    <name type="scientific">Perkinsus marinus (strain ATCC 50983 / TXsc)</name>
    <dbReference type="NCBI Taxonomy" id="423536"/>
    <lineage>
        <taxon>Eukaryota</taxon>
        <taxon>Sar</taxon>
        <taxon>Alveolata</taxon>
        <taxon>Perkinsozoa</taxon>
        <taxon>Perkinsea</taxon>
        <taxon>Perkinsida</taxon>
        <taxon>Perkinsidae</taxon>
        <taxon>Perkinsus</taxon>
    </lineage>
</organism>
<dbReference type="InterPro" id="IPR012312">
    <property type="entry name" value="Hemerythrin-like"/>
</dbReference>
<evidence type="ECO:0000259" key="2">
    <source>
        <dbReference type="Pfam" id="PF01814"/>
    </source>
</evidence>
<feature type="domain" description="Hemerythrin-like" evidence="2">
    <location>
        <begin position="5"/>
        <end position="89"/>
    </location>
</feature>
<proteinExistence type="predicted"/>
<dbReference type="GeneID" id="9058332"/>
<reference evidence="3 4" key="1">
    <citation type="submission" date="2008-07" db="EMBL/GenBank/DDBJ databases">
        <authorList>
            <person name="El-Sayed N."/>
            <person name="Caler E."/>
            <person name="Inman J."/>
            <person name="Amedeo P."/>
            <person name="Hass B."/>
            <person name="Wortman J."/>
        </authorList>
    </citation>
    <scope>NUCLEOTIDE SEQUENCE [LARGE SCALE GENOMIC DNA]</scope>
    <source>
        <strain evidence="4">ATCC 50983 / TXsc</strain>
    </source>
</reference>